<dbReference type="InterPro" id="IPR002876">
    <property type="entry name" value="Transcrip_reg_TACO1-like"/>
</dbReference>
<evidence type="ECO:0000256" key="1">
    <source>
        <dbReference type="ARBA" id="ARBA00008724"/>
    </source>
</evidence>
<dbReference type="AlphaFoldDB" id="A0A239BXW5"/>
<dbReference type="InterPro" id="IPR029072">
    <property type="entry name" value="YebC-like"/>
</dbReference>
<dbReference type="RefSeq" id="WP_089359247.1">
    <property type="nucleotide sequence ID" value="NZ_FZOG01000002.1"/>
</dbReference>
<dbReference type="InterPro" id="IPR026564">
    <property type="entry name" value="Transcrip_reg_TACO1-like_dom3"/>
</dbReference>
<keyword evidence="3 4" id="KW-0804">Transcription</keyword>
<dbReference type="GO" id="GO:0003677">
    <property type="term" value="F:DNA binding"/>
    <property type="evidence" value="ECO:0007669"/>
    <property type="project" value="UniProtKB-UniRule"/>
</dbReference>
<evidence type="ECO:0000256" key="2">
    <source>
        <dbReference type="ARBA" id="ARBA00023015"/>
    </source>
</evidence>
<feature type="domain" description="TACO1/YebC-like second and third" evidence="5">
    <location>
        <begin position="79"/>
        <end position="229"/>
    </location>
</feature>
<reference evidence="8" key="1">
    <citation type="submission" date="2017-06" db="EMBL/GenBank/DDBJ databases">
        <authorList>
            <person name="Varghese N."/>
            <person name="Submissions S."/>
        </authorList>
    </citation>
    <scope>NUCLEOTIDE SEQUENCE [LARGE SCALE GENOMIC DNA]</scope>
    <source>
        <strain evidence="8">CIP 108523</strain>
    </source>
</reference>
<dbReference type="GO" id="GO:0006355">
    <property type="term" value="P:regulation of DNA-templated transcription"/>
    <property type="evidence" value="ECO:0007669"/>
    <property type="project" value="UniProtKB-UniRule"/>
</dbReference>
<sequence>MGAQWKAKPKEAAANARGKIFGRLVKEIMIAARNGADPDMNPKLRLAVHQAKKASMPKDTLERAIKKGAGLLGETVNFERTTYEGFAPHQVPVIVECLTDNINRTVAEVRVLFRKGQMGASGSVSWDFDHVGLIEASPEGEADAELAAIEAGAQDFAEADEGNTLFITEITDLDAVSRALPEHGFTVNSAHIGYRPKNPVTTLSAEQLEEVEAFLEAIDAHDDVQNVYVGLAG</sequence>
<keyword evidence="4 7" id="KW-0238">DNA-binding</keyword>
<dbReference type="EMBL" id="FZOG01000002">
    <property type="protein sequence ID" value="SNS12499.1"/>
    <property type="molecule type" value="Genomic_DNA"/>
</dbReference>
<feature type="domain" description="TACO1/YebC-like N-terminal" evidence="6">
    <location>
        <begin position="5"/>
        <end position="70"/>
    </location>
</feature>
<evidence type="ECO:0000313" key="7">
    <source>
        <dbReference type="EMBL" id="SNS12499.1"/>
    </source>
</evidence>
<evidence type="ECO:0000256" key="3">
    <source>
        <dbReference type="ARBA" id="ARBA00023163"/>
    </source>
</evidence>
<dbReference type="PANTHER" id="PTHR12532">
    <property type="entry name" value="TRANSLATIONAL ACTIVATOR OF CYTOCHROME C OXIDASE 1"/>
    <property type="match status" value="1"/>
</dbReference>
<dbReference type="Pfam" id="PF01709">
    <property type="entry name" value="Transcrip_reg"/>
    <property type="match status" value="1"/>
</dbReference>
<keyword evidence="4" id="KW-0963">Cytoplasm</keyword>
<dbReference type="Gene3D" id="1.10.10.200">
    <property type="match status" value="1"/>
</dbReference>
<dbReference type="InterPro" id="IPR017856">
    <property type="entry name" value="Integrase-like_N"/>
</dbReference>
<dbReference type="HAMAP" id="MF_00693">
    <property type="entry name" value="Transcrip_reg_TACO1"/>
    <property type="match status" value="1"/>
</dbReference>
<dbReference type="PANTHER" id="PTHR12532:SF0">
    <property type="entry name" value="TRANSLATIONAL ACTIVATOR OF CYTOCHROME C OXIDASE 1"/>
    <property type="match status" value="1"/>
</dbReference>
<keyword evidence="8" id="KW-1185">Reference proteome</keyword>
<organism evidence="7 8">
    <name type="scientific">Pseudomonas segetis</name>
    <dbReference type="NCBI Taxonomy" id="298908"/>
    <lineage>
        <taxon>Bacteria</taxon>
        <taxon>Pseudomonadati</taxon>
        <taxon>Pseudomonadota</taxon>
        <taxon>Gammaproteobacteria</taxon>
        <taxon>Pseudomonadales</taxon>
        <taxon>Pseudomonadaceae</taxon>
        <taxon>Pseudomonas</taxon>
    </lineage>
</organism>
<gene>
    <name evidence="7" type="ORF">SAMN05216255_1389</name>
</gene>
<accession>A0A239BXW5</accession>
<dbReference type="Pfam" id="PF20772">
    <property type="entry name" value="TACO1_YebC_N"/>
    <property type="match status" value="1"/>
</dbReference>
<keyword evidence="2 4" id="KW-0805">Transcription regulation</keyword>
<proteinExistence type="inferred from homology"/>
<protein>
    <recommendedName>
        <fullName evidence="4">Probable transcriptional regulatory protein SAMN05216255_1389</fullName>
    </recommendedName>
</protein>
<evidence type="ECO:0000313" key="8">
    <source>
        <dbReference type="Proteomes" id="UP000242915"/>
    </source>
</evidence>
<evidence type="ECO:0000259" key="5">
    <source>
        <dbReference type="Pfam" id="PF01709"/>
    </source>
</evidence>
<evidence type="ECO:0000259" key="6">
    <source>
        <dbReference type="Pfam" id="PF20772"/>
    </source>
</evidence>
<evidence type="ECO:0000256" key="4">
    <source>
        <dbReference type="HAMAP-Rule" id="MF_00693"/>
    </source>
</evidence>
<comment type="similarity">
    <text evidence="1 4">Belongs to the TACO1 family.</text>
</comment>
<dbReference type="InterPro" id="IPR049083">
    <property type="entry name" value="TACO1_YebC_N"/>
</dbReference>
<dbReference type="SUPFAM" id="SSF75625">
    <property type="entry name" value="YebC-like"/>
    <property type="match status" value="1"/>
</dbReference>
<dbReference type="NCBIfam" id="NF009044">
    <property type="entry name" value="PRK12378.1"/>
    <property type="match status" value="1"/>
</dbReference>
<dbReference type="InterPro" id="IPR048300">
    <property type="entry name" value="TACO1_YebC-like_2nd/3rd_dom"/>
</dbReference>
<dbReference type="Proteomes" id="UP000242915">
    <property type="component" value="Unassembled WGS sequence"/>
</dbReference>
<dbReference type="Gene3D" id="3.30.70.980">
    <property type="match status" value="2"/>
</dbReference>
<name>A0A239BXW5_9PSED</name>
<dbReference type="GO" id="GO:0005737">
    <property type="term" value="C:cytoplasm"/>
    <property type="evidence" value="ECO:0007669"/>
    <property type="project" value="UniProtKB-SubCell"/>
</dbReference>
<comment type="subcellular location">
    <subcellularLocation>
        <location evidence="4">Cytoplasm</location>
    </subcellularLocation>
</comment>